<keyword evidence="2" id="KW-1185">Reference proteome</keyword>
<comment type="caution">
    <text evidence="1">The sequence shown here is derived from an EMBL/GenBank/DDBJ whole genome shotgun (WGS) entry which is preliminary data.</text>
</comment>
<dbReference type="RefSeq" id="WP_354016367.1">
    <property type="nucleotide sequence ID" value="NZ_JBEWTB010000002.1"/>
</dbReference>
<protein>
    <recommendedName>
        <fullName evidence="3">Head completion/stabilization protein</fullName>
    </recommendedName>
</protein>
<dbReference type="InterPro" id="IPR009225">
    <property type="entry name" value="Phage_head_completion_GpL"/>
</dbReference>
<reference evidence="1 2" key="1">
    <citation type="submission" date="2024-06" db="EMBL/GenBank/DDBJ databases">
        <title>Genomic Encyclopedia of Type Strains, Phase V (KMG-V): Genome sequencing to study the core and pangenomes of soil and plant-associated prokaryotes.</title>
        <authorList>
            <person name="Whitman W."/>
        </authorList>
    </citation>
    <scope>NUCLEOTIDE SEQUENCE [LARGE SCALE GENOMIC DNA]</scope>
    <source>
        <strain evidence="1 2">NE40</strain>
    </source>
</reference>
<evidence type="ECO:0000313" key="1">
    <source>
        <dbReference type="EMBL" id="MET4757010.1"/>
    </source>
</evidence>
<evidence type="ECO:0000313" key="2">
    <source>
        <dbReference type="Proteomes" id="UP001549366"/>
    </source>
</evidence>
<organism evidence="1 2">
    <name type="scientific">Endozoicomonas lisbonensis</name>
    <dbReference type="NCBI Taxonomy" id="3120522"/>
    <lineage>
        <taxon>Bacteria</taxon>
        <taxon>Pseudomonadati</taxon>
        <taxon>Pseudomonadota</taxon>
        <taxon>Gammaproteobacteria</taxon>
        <taxon>Oceanospirillales</taxon>
        <taxon>Endozoicomonadaceae</taxon>
        <taxon>Endozoicomonas</taxon>
    </lineage>
</organism>
<sequence>MSFAGKQNTVDSKLISNQPFWPALDLAELINSYRTPSDLPTATVEGTLQISMVQVNARLASYRQTQEAEGHENLTDVPCEQVGDESIQVILYKRAIFCQAKASILRDWPSIDRRKEAENQARASEETEDRYLEFTDQAISQFLGKLSINVEAL</sequence>
<accession>A0ABV2SGY1</accession>
<evidence type="ECO:0008006" key="3">
    <source>
        <dbReference type="Google" id="ProtNLM"/>
    </source>
</evidence>
<gene>
    <name evidence="1" type="ORF">V5J35_002202</name>
</gene>
<dbReference type="Pfam" id="PF05926">
    <property type="entry name" value="Phage_GPL"/>
    <property type="match status" value="1"/>
</dbReference>
<name>A0ABV2SGY1_9GAMM</name>
<dbReference type="EMBL" id="JBEWTB010000002">
    <property type="protein sequence ID" value="MET4757010.1"/>
    <property type="molecule type" value="Genomic_DNA"/>
</dbReference>
<proteinExistence type="predicted"/>
<dbReference type="Proteomes" id="UP001549366">
    <property type="component" value="Unassembled WGS sequence"/>
</dbReference>